<keyword evidence="2" id="KW-0472">Membrane</keyword>
<reference evidence="4" key="1">
    <citation type="journal article" date="2019" name="Int. J. Syst. Evol. Microbiol.">
        <title>The Global Catalogue of Microorganisms (GCM) 10K type strain sequencing project: providing services to taxonomists for standard genome sequencing and annotation.</title>
        <authorList>
            <consortium name="The Broad Institute Genomics Platform"/>
            <consortium name="The Broad Institute Genome Sequencing Center for Infectious Disease"/>
            <person name="Wu L."/>
            <person name="Ma J."/>
        </authorList>
    </citation>
    <scope>NUCLEOTIDE SEQUENCE [LARGE SCALE GENOMIC DNA]</scope>
    <source>
        <strain evidence="4">CGMCC 4.7152</strain>
    </source>
</reference>
<comment type="caution">
    <text evidence="3">The sequence shown here is derived from an EMBL/GenBank/DDBJ whole genome shotgun (WGS) entry which is preliminary data.</text>
</comment>
<feature type="transmembrane region" description="Helical" evidence="2">
    <location>
        <begin position="36"/>
        <end position="64"/>
    </location>
</feature>
<keyword evidence="2" id="KW-0812">Transmembrane</keyword>
<gene>
    <name evidence="3" type="ORF">ACFPIJ_07660</name>
</gene>
<evidence type="ECO:0000313" key="4">
    <source>
        <dbReference type="Proteomes" id="UP001595912"/>
    </source>
</evidence>
<name>A0ABV9VPV7_9ACTN</name>
<evidence type="ECO:0000313" key="3">
    <source>
        <dbReference type="EMBL" id="MFC4997699.1"/>
    </source>
</evidence>
<sequence>MSDEQDGDAGQAPGGLPDRPFWRYTRHPNYFRDACVWWGLFALACLQWQGWLTVLSPLLMTWFLTRKTGKPLLEEQLRRTKPGYADYVERTNGFFPLPKASRRSPTR</sequence>
<dbReference type="EMBL" id="JBHSIU010000010">
    <property type="protein sequence ID" value="MFC4997699.1"/>
    <property type="molecule type" value="Genomic_DNA"/>
</dbReference>
<dbReference type="PANTHER" id="PTHR32251">
    <property type="entry name" value="3-OXO-5-ALPHA-STEROID 4-DEHYDROGENASE"/>
    <property type="match status" value="1"/>
</dbReference>
<feature type="region of interest" description="Disordered" evidence="1">
    <location>
        <begin position="1"/>
        <end position="20"/>
    </location>
</feature>
<keyword evidence="2" id="KW-1133">Transmembrane helix</keyword>
<dbReference type="Proteomes" id="UP001595912">
    <property type="component" value="Unassembled WGS sequence"/>
</dbReference>
<organism evidence="3 4">
    <name type="scientific">Dactylosporangium cerinum</name>
    <dbReference type="NCBI Taxonomy" id="1434730"/>
    <lineage>
        <taxon>Bacteria</taxon>
        <taxon>Bacillati</taxon>
        <taxon>Actinomycetota</taxon>
        <taxon>Actinomycetes</taxon>
        <taxon>Micromonosporales</taxon>
        <taxon>Micromonosporaceae</taxon>
        <taxon>Dactylosporangium</taxon>
    </lineage>
</organism>
<proteinExistence type="predicted"/>
<dbReference type="PANTHER" id="PTHR32251:SF17">
    <property type="entry name" value="STEROID 5-ALPHA REDUCTASE C-TERMINAL DOMAIN-CONTAINING PROTEIN"/>
    <property type="match status" value="1"/>
</dbReference>
<protein>
    <submittedName>
        <fullName evidence="3">DUF1295 domain-containing protein</fullName>
    </submittedName>
</protein>
<dbReference type="InterPro" id="IPR010721">
    <property type="entry name" value="UstE-like"/>
</dbReference>
<dbReference type="Pfam" id="PF06966">
    <property type="entry name" value="DUF1295"/>
    <property type="match status" value="1"/>
</dbReference>
<dbReference type="RefSeq" id="WP_380113929.1">
    <property type="nucleotide sequence ID" value="NZ_JBHSIU010000010.1"/>
</dbReference>
<keyword evidence="4" id="KW-1185">Reference proteome</keyword>
<evidence type="ECO:0000256" key="2">
    <source>
        <dbReference type="SAM" id="Phobius"/>
    </source>
</evidence>
<evidence type="ECO:0000256" key="1">
    <source>
        <dbReference type="SAM" id="MobiDB-lite"/>
    </source>
</evidence>
<accession>A0ABV9VPV7</accession>
<dbReference type="Gene3D" id="1.20.120.1630">
    <property type="match status" value="1"/>
</dbReference>